<dbReference type="AlphaFoldDB" id="A0A438H334"/>
<proteinExistence type="predicted"/>
<keyword evidence="1" id="KW-0812">Transmembrane</keyword>
<gene>
    <name evidence="2" type="ORF">CK203_043156</name>
</gene>
<accession>A0A438H334</accession>
<dbReference type="Proteomes" id="UP000288805">
    <property type="component" value="Unassembled WGS sequence"/>
</dbReference>
<sequence>MGFLSLFVVALVPILKVLLVSGVGLLIALERIDLLGANARRNLNAVIFGGRNTAITDESSGQLGMSIAAIHTFLLLPFGFYKAFSRGRKKGCISGTVEDRRAFRREPHRHDHLFRLSQTPHQVLYQSLHACIIYS</sequence>
<evidence type="ECO:0000313" key="3">
    <source>
        <dbReference type="Proteomes" id="UP000288805"/>
    </source>
</evidence>
<organism evidence="2 3">
    <name type="scientific">Vitis vinifera</name>
    <name type="common">Grape</name>
    <dbReference type="NCBI Taxonomy" id="29760"/>
    <lineage>
        <taxon>Eukaryota</taxon>
        <taxon>Viridiplantae</taxon>
        <taxon>Streptophyta</taxon>
        <taxon>Embryophyta</taxon>
        <taxon>Tracheophyta</taxon>
        <taxon>Spermatophyta</taxon>
        <taxon>Magnoliopsida</taxon>
        <taxon>eudicotyledons</taxon>
        <taxon>Gunneridae</taxon>
        <taxon>Pentapetalae</taxon>
        <taxon>rosids</taxon>
        <taxon>Vitales</taxon>
        <taxon>Vitaceae</taxon>
        <taxon>Viteae</taxon>
        <taxon>Vitis</taxon>
    </lineage>
</organism>
<keyword evidence="1" id="KW-1133">Transmembrane helix</keyword>
<feature type="transmembrane region" description="Helical" evidence="1">
    <location>
        <begin position="7"/>
        <end position="29"/>
    </location>
</feature>
<name>A0A438H334_VITVI</name>
<keyword evidence="1" id="KW-0472">Membrane</keyword>
<dbReference type="EMBL" id="QGNW01000289">
    <property type="protein sequence ID" value="RVW78898.1"/>
    <property type="molecule type" value="Genomic_DNA"/>
</dbReference>
<comment type="caution">
    <text evidence="2">The sequence shown here is derived from an EMBL/GenBank/DDBJ whole genome shotgun (WGS) entry which is preliminary data.</text>
</comment>
<evidence type="ECO:0000313" key="2">
    <source>
        <dbReference type="EMBL" id="RVW78898.1"/>
    </source>
</evidence>
<feature type="transmembrane region" description="Helical" evidence="1">
    <location>
        <begin position="63"/>
        <end position="81"/>
    </location>
</feature>
<evidence type="ECO:0000256" key="1">
    <source>
        <dbReference type="SAM" id="Phobius"/>
    </source>
</evidence>
<protein>
    <submittedName>
        <fullName evidence="2">Uncharacterized protein</fullName>
    </submittedName>
</protein>
<reference evidence="2 3" key="1">
    <citation type="journal article" date="2018" name="PLoS Genet.">
        <title>Population sequencing reveals clonal diversity and ancestral inbreeding in the grapevine cultivar Chardonnay.</title>
        <authorList>
            <person name="Roach M.J."/>
            <person name="Johnson D.L."/>
            <person name="Bohlmann J."/>
            <person name="van Vuuren H.J."/>
            <person name="Jones S.J."/>
            <person name="Pretorius I.S."/>
            <person name="Schmidt S.A."/>
            <person name="Borneman A.R."/>
        </authorList>
    </citation>
    <scope>NUCLEOTIDE SEQUENCE [LARGE SCALE GENOMIC DNA]</scope>
    <source>
        <strain evidence="3">cv. Chardonnay</strain>
        <tissue evidence="2">Leaf</tissue>
    </source>
</reference>